<dbReference type="Proteomes" id="UP000007800">
    <property type="component" value="Unassembled WGS sequence"/>
</dbReference>
<dbReference type="SUPFAM" id="SSF109604">
    <property type="entry name" value="HD-domain/PDEase-like"/>
    <property type="match status" value="1"/>
</dbReference>
<accession>C5KPT6</accession>
<dbReference type="AlphaFoldDB" id="C5KPT6"/>
<dbReference type="RefSeq" id="XP_002781688.1">
    <property type="nucleotide sequence ID" value="XM_002781642.1"/>
</dbReference>
<proteinExistence type="predicted"/>
<protein>
    <submittedName>
        <fullName evidence="7">cAMP-specific 3',5'-cyclic phosphodiesterase, putative</fullName>
    </submittedName>
</protein>
<dbReference type="InterPro" id="IPR023088">
    <property type="entry name" value="PDEase"/>
</dbReference>
<feature type="compositionally biased region" description="Basic and acidic residues" evidence="5">
    <location>
        <begin position="154"/>
        <end position="184"/>
    </location>
</feature>
<dbReference type="GO" id="GO:0046872">
    <property type="term" value="F:metal ion binding"/>
    <property type="evidence" value="ECO:0007669"/>
    <property type="project" value="UniProtKB-KW"/>
</dbReference>
<dbReference type="GeneID" id="9042224"/>
<feature type="binding site" evidence="4">
    <location>
        <position position="382"/>
    </location>
    <ligand>
        <name>Zn(2+)</name>
        <dbReference type="ChEBI" id="CHEBI:29105"/>
        <label>1</label>
    </ligand>
</feature>
<evidence type="ECO:0000256" key="1">
    <source>
        <dbReference type="ARBA" id="ARBA00022723"/>
    </source>
</evidence>
<dbReference type="PRINTS" id="PR00387">
    <property type="entry name" value="PDIESTERASE1"/>
</dbReference>
<feature type="active site" description="Proton donor" evidence="3">
    <location>
        <position position="231"/>
    </location>
</feature>
<organism evidence="8">
    <name type="scientific">Perkinsus marinus (strain ATCC 50983 / TXsc)</name>
    <dbReference type="NCBI Taxonomy" id="423536"/>
    <lineage>
        <taxon>Eukaryota</taxon>
        <taxon>Sar</taxon>
        <taxon>Alveolata</taxon>
        <taxon>Perkinsozoa</taxon>
        <taxon>Perkinsea</taxon>
        <taxon>Perkinsida</taxon>
        <taxon>Perkinsidae</taxon>
        <taxon>Perkinsus</taxon>
    </lineage>
</organism>
<dbReference type="GO" id="GO:0007165">
    <property type="term" value="P:signal transduction"/>
    <property type="evidence" value="ECO:0007669"/>
    <property type="project" value="InterPro"/>
</dbReference>
<dbReference type="Gene3D" id="1.10.1300.10">
    <property type="entry name" value="3'5'-cyclic nucleotide phosphodiesterase, catalytic domain"/>
    <property type="match status" value="1"/>
</dbReference>
<keyword evidence="8" id="KW-1185">Reference proteome</keyword>
<dbReference type="OMA" id="RDMVIQM"/>
<name>C5KPT6_PERM5</name>
<evidence type="ECO:0000259" key="6">
    <source>
        <dbReference type="PROSITE" id="PS51845"/>
    </source>
</evidence>
<dbReference type="InParanoid" id="C5KPT6"/>
<evidence type="ECO:0000256" key="2">
    <source>
        <dbReference type="ARBA" id="ARBA00022801"/>
    </source>
</evidence>
<feature type="domain" description="PDEase" evidence="6">
    <location>
        <begin position="227"/>
        <end position="478"/>
    </location>
</feature>
<evidence type="ECO:0000313" key="7">
    <source>
        <dbReference type="EMBL" id="EER13483.1"/>
    </source>
</evidence>
<sequence length="479" mass="54663">MDRLRDCLYIHARDNVQNVRLLAGILLRTGSAAVMAAEMKGLALLRLLKLLRIMVVIRKVSEGRKKLEVLKTKSAVTVGSYVDKVLELIEELQNARYLPPYLKDDLDWVKDVIVSNKLYEVSFDTDAIDANSDGADNSDEMAAWITAANGAPVKADDDMKSRGRSAKESSQNREARETARRLNEDMFKTSNMTSGEQQQIESMLSTIENWSFDIFQFGEIQESFHPQVQFHNMYHTADMIQAIHVMYRMGKVDKNLSHPARFALLFAALICHMRHPGLTNDFMVKARTPEAIRYNDKAVLQHCHLAHAFSLLESQEFNFMLKSEPGIVTELRKFVIHMILRLDISRHMTEITNLTSAMAAEFFPCREDDTLLLLSVSLRVADISWACRPPEIYSQWAEKFFEELYLQGDLEKVMRYPVSPFCDRDTVQSTRAELAYAYVMVTPLINAYTVLYDGLVKAWVVEGLEPNKKGLRDKIGMTA</sequence>
<dbReference type="Pfam" id="PF00233">
    <property type="entry name" value="PDEase_I"/>
    <property type="match status" value="1"/>
</dbReference>
<evidence type="ECO:0000256" key="4">
    <source>
        <dbReference type="PIRSR" id="PIRSR623088-3"/>
    </source>
</evidence>
<dbReference type="PROSITE" id="PS51845">
    <property type="entry name" value="PDEASE_I_2"/>
    <property type="match status" value="1"/>
</dbReference>
<dbReference type="EMBL" id="GG675180">
    <property type="protein sequence ID" value="EER13483.1"/>
    <property type="molecule type" value="Genomic_DNA"/>
</dbReference>
<evidence type="ECO:0000256" key="5">
    <source>
        <dbReference type="SAM" id="MobiDB-lite"/>
    </source>
</evidence>
<dbReference type="InterPro" id="IPR002073">
    <property type="entry name" value="PDEase_catalytic_dom"/>
</dbReference>
<feature type="binding site" evidence="4">
    <location>
        <position position="235"/>
    </location>
    <ligand>
        <name>Zn(2+)</name>
        <dbReference type="ChEBI" id="CHEBI:29105"/>
        <label>1</label>
    </ligand>
</feature>
<dbReference type="InterPro" id="IPR036971">
    <property type="entry name" value="PDEase_catalytic_dom_sf"/>
</dbReference>
<gene>
    <name evidence="7" type="ORF">Pmar_PMAR000070</name>
</gene>
<keyword evidence="1 4" id="KW-0479">Metal-binding</keyword>
<evidence type="ECO:0000313" key="8">
    <source>
        <dbReference type="Proteomes" id="UP000007800"/>
    </source>
</evidence>
<dbReference type="OrthoDB" id="546632at2759"/>
<dbReference type="PANTHER" id="PTHR11347">
    <property type="entry name" value="CYCLIC NUCLEOTIDE PHOSPHODIESTERASE"/>
    <property type="match status" value="1"/>
</dbReference>
<feature type="region of interest" description="Disordered" evidence="5">
    <location>
        <begin position="153"/>
        <end position="184"/>
    </location>
</feature>
<keyword evidence="2" id="KW-0378">Hydrolase</keyword>
<dbReference type="GO" id="GO:0004114">
    <property type="term" value="F:3',5'-cyclic-nucleotide phosphodiesterase activity"/>
    <property type="evidence" value="ECO:0007669"/>
    <property type="project" value="InterPro"/>
</dbReference>
<reference evidence="7 8" key="1">
    <citation type="submission" date="2008-07" db="EMBL/GenBank/DDBJ databases">
        <authorList>
            <person name="El-Sayed N."/>
            <person name="Caler E."/>
            <person name="Inman J."/>
            <person name="Amedeo P."/>
            <person name="Hass B."/>
            <person name="Wortman J."/>
        </authorList>
    </citation>
    <scope>NUCLEOTIDE SEQUENCE [LARGE SCALE GENOMIC DNA]</scope>
    <source>
        <strain evidence="8">ATCC 50983 / TXsc</strain>
    </source>
</reference>
<evidence type="ECO:0000256" key="3">
    <source>
        <dbReference type="PIRSR" id="PIRSR623088-1"/>
    </source>
</evidence>